<dbReference type="EMBL" id="MVGC01000048">
    <property type="protein sequence ID" value="RJE25418.1"/>
    <property type="molecule type" value="Genomic_DNA"/>
</dbReference>
<organism evidence="2 3">
    <name type="scientific">Aspergillus sclerotialis</name>
    <dbReference type="NCBI Taxonomy" id="2070753"/>
    <lineage>
        <taxon>Eukaryota</taxon>
        <taxon>Fungi</taxon>
        <taxon>Dikarya</taxon>
        <taxon>Ascomycota</taxon>
        <taxon>Pezizomycotina</taxon>
        <taxon>Eurotiomycetes</taxon>
        <taxon>Eurotiomycetidae</taxon>
        <taxon>Eurotiales</taxon>
        <taxon>Aspergillaceae</taxon>
        <taxon>Aspergillus</taxon>
        <taxon>Aspergillus subgen. Polypaecilum</taxon>
    </lineage>
</organism>
<feature type="compositionally biased region" description="Low complexity" evidence="1">
    <location>
        <begin position="268"/>
        <end position="279"/>
    </location>
</feature>
<feature type="compositionally biased region" description="Basic and acidic residues" evidence="1">
    <location>
        <begin position="74"/>
        <end position="88"/>
    </location>
</feature>
<protein>
    <submittedName>
        <fullName evidence="2">Uncharacterized protein</fullName>
    </submittedName>
</protein>
<dbReference type="OrthoDB" id="5425130at2759"/>
<reference evidence="3" key="1">
    <citation type="submission" date="2017-02" db="EMBL/GenBank/DDBJ databases">
        <authorList>
            <person name="Tafer H."/>
            <person name="Lopandic K."/>
        </authorList>
    </citation>
    <scope>NUCLEOTIDE SEQUENCE [LARGE SCALE GENOMIC DNA]</scope>
    <source>
        <strain evidence="3">CBS 366.77</strain>
    </source>
</reference>
<evidence type="ECO:0000313" key="3">
    <source>
        <dbReference type="Proteomes" id="UP000266188"/>
    </source>
</evidence>
<evidence type="ECO:0000256" key="1">
    <source>
        <dbReference type="SAM" id="MobiDB-lite"/>
    </source>
</evidence>
<feature type="compositionally biased region" description="Polar residues" evidence="1">
    <location>
        <begin position="211"/>
        <end position="220"/>
    </location>
</feature>
<dbReference type="Proteomes" id="UP000266188">
    <property type="component" value="Unassembled WGS sequence"/>
</dbReference>
<sequence>MPTRDSEKRPKGLRALSALKASGFKSIKPNSSDPPSPQDDDVDVPDYLAADSIPPIPSDKQLPPRPPLPLNHVQRREVPTGTGPRKESLNAMPRNGFGMDAMGFGMNDGPMDAIGRANGVGMPTGAIVDGGYDEPVDNRMNMPMNGNGMPMARNDAPMAGDRMPMSMPPQMQMPLNIAPRREPSSQSPPTPYEAQPPVGSPPPDEIPMNQVPRNSIQASTVPHAPRPIRPPSIPVVDRVPSDDATTLRHGDTEIEPPLDSSINTDIAPTPTDNEPTPTTSHENTPWGGPGSNPTAPEPEYEPVAAPLNNIHYDCYQEHRSMPVTQNVWYPVPCMTCHKHDQEIRHRCVFCCLRICVGCFQTLQKCQRRSLSQLMESIQA</sequence>
<feature type="compositionally biased region" description="Basic and acidic residues" evidence="1">
    <location>
        <begin position="239"/>
        <end position="252"/>
    </location>
</feature>
<feature type="compositionally biased region" description="Pro residues" evidence="1">
    <location>
        <begin position="224"/>
        <end position="233"/>
    </location>
</feature>
<feature type="region of interest" description="Disordered" evidence="1">
    <location>
        <begin position="168"/>
        <end position="299"/>
    </location>
</feature>
<feature type="compositionally biased region" description="Basic and acidic residues" evidence="1">
    <location>
        <begin position="1"/>
        <end position="10"/>
    </location>
</feature>
<comment type="caution">
    <text evidence="2">The sequence shown here is derived from an EMBL/GenBank/DDBJ whole genome shotgun (WGS) entry which is preliminary data.</text>
</comment>
<proteinExistence type="predicted"/>
<keyword evidence="3" id="KW-1185">Reference proteome</keyword>
<dbReference type="AlphaFoldDB" id="A0A3A2ZQJ1"/>
<dbReference type="STRING" id="2070753.A0A3A2ZQJ1"/>
<accession>A0A3A2ZQJ1</accession>
<gene>
    <name evidence="2" type="ORF">PHISCL_02241</name>
</gene>
<name>A0A3A2ZQJ1_9EURO</name>
<evidence type="ECO:0000313" key="2">
    <source>
        <dbReference type="EMBL" id="RJE25418.1"/>
    </source>
</evidence>
<feature type="region of interest" description="Disordered" evidence="1">
    <location>
        <begin position="1"/>
        <end position="92"/>
    </location>
</feature>